<gene>
    <name evidence="4" type="ORF">QBC46DRAFT_398800</name>
</gene>
<dbReference type="PANTHER" id="PTHR37540:SF9">
    <property type="entry name" value="ZN(2)-C6 FUNGAL-TYPE DOMAIN-CONTAINING PROTEIN"/>
    <property type="match status" value="1"/>
</dbReference>
<feature type="compositionally biased region" description="Low complexity" evidence="2">
    <location>
        <begin position="155"/>
        <end position="172"/>
    </location>
</feature>
<keyword evidence="5" id="KW-1185">Reference proteome</keyword>
<sequence>MQQAERAPRARGNRSTTSCSECRRRKQKCNQDQPCSNCKRRFPEPVCEYGPRNKRNQEVPDGRPNPYFPTFTLTPTPSDRNPTQRRGNGAAYARKAPIPPRSPTSNARRRVRPGPGRVVRWSGVNMTTEYPAIDSDDDESSPWETVRGESSDNIPAAPSRTTSPWTSSTTTVASGSGTSTALILANAAQKTPTPINQHDGHMYHFIGPLDGMTNLPMQATKQNAMLVHTFAKLLCHFKGSFDGEPDPDNPFVRDYVPWCIQSPLLAATSLYISARSLAERQYIDETASMRIKGNAIHTLNNHLRSEAWVTDEALAGVVQFVSIEWFFGERKVVEAHLWGLREMVRLRGGFTKVGVGALVTKVALVDDSVIAMSMETRPILQQGPGFDFDYHEPACQHFKIRFNSPMIPGPSAFASCATELGLHTTTALMLDDIRFLVNTVLNLPAEPTALELKKLQSTAMWIHDRISKLRQDFPDDHHEPTDTSSAPGSPEAEATASRQTTPTPHSLLPQYPSFTSSPSTTASPGSSSSLSPEATTDESPPPNPIDLALKPPTEPLETSSTQAEPTDTTDTTLVPVPTPVVDPLYAAVRIAAPLYAKAIGTRQPFSAVCSSMDALNLLAATWRIPLSHWRGVIGVLLFTLIPIVPVTSSNTDNPYLKPHSGFVKSILQIGFMQMALEDWELCCTTMERVVKLLEWLGFRYQDAADRDGGGEGDKRQRRRGPPEQGVGLGGQDPKSRDVAGGTGSGEL</sequence>
<dbReference type="CDD" id="cd00067">
    <property type="entry name" value="GAL4"/>
    <property type="match status" value="1"/>
</dbReference>
<feature type="domain" description="Zn(2)-C6 fungal-type" evidence="3">
    <location>
        <begin position="18"/>
        <end position="49"/>
    </location>
</feature>
<evidence type="ECO:0000256" key="1">
    <source>
        <dbReference type="ARBA" id="ARBA00023242"/>
    </source>
</evidence>
<dbReference type="Proteomes" id="UP001303473">
    <property type="component" value="Unassembled WGS sequence"/>
</dbReference>
<organism evidence="4 5">
    <name type="scientific">Diplogelasinospora grovesii</name>
    <dbReference type="NCBI Taxonomy" id="303347"/>
    <lineage>
        <taxon>Eukaryota</taxon>
        <taxon>Fungi</taxon>
        <taxon>Dikarya</taxon>
        <taxon>Ascomycota</taxon>
        <taxon>Pezizomycotina</taxon>
        <taxon>Sordariomycetes</taxon>
        <taxon>Sordariomycetidae</taxon>
        <taxon>Sordariales</taxon>
        <taxon>Diplogelasinosporaceae</taxon>
        <taxon>Diplogelasinospora</taxon>
    </lineage>
</organism>
<dbReference type="GO" id="GO:0000981">
    <property type="term" value="F:DNA-binding transcription factor activity, RNA polymerase II-specific"/>
    <property type="evidence" value="ECO:0007669"/>
    <property type="project" value="InterPro"/>
</dbReference>
<evidence type="ECO:0000313" key="4">
    <source>
        <dbReference type="EMBL" id="KAK3934849.1"/>
    </source>
</evidence>
<protein>
    <recommendedName>
        <fullName evidence="3">Zn(2)-C6 fungal-type domain-containing protein</fullName>
    </recommendedName>
</protein>
<dbReference type="Pfam" id="PF00172">
    <property type="entry name" value="Zn_clus"/>
    <property type="match status" value="1"/>
</dbReference>
<dbReference type="Gene3D" id="4.10.240.10">
    <property type="entry name" value="Zn(2)-C6 fungal-type DNA-binding domain"/>
    <property type="match status" value="1"/>
</dbReference>
<dbReference type="Pfam" id="PF11951">
    <property type="entry name" value="Fungal_trans_2"/>
    <property type="match status" value="1"/>
</dbReference>
<keyword evidence="1" id="KW-0539">Nucleus</keyword>
<proteinExistence type="predicted"/>
<dbReference type="PROSITE" id="PS00463">
    <property type="entry name" value="ZN2_CY6_FUNGAL_1"/>
    <property type="match status" value="1"/>
</dbReference>
<dbReference type="PROSITE" id="PS50048">
    <property type="entry name" value="ZN2_CY6_FUNGAL_2"/>
    <property type="match status" value="1"/>
</dbReference>
<accession>A0AAN6RZH2</accession>
<feature type="region of interest" description="Disordered" evidence="2">
    <location>
        <begin position="472"/>
        <end position="575"/>
    </location>
</feature>
<evidence type="ECO:0000256" key="2">
    <source>
        <dbReference type="SAM" id="MobiDB-lite"/>
    </source>
</evidence>
<dbReference type="PANTHER" id="PTHR37540">
    <property type="entry name" value="TRANSCRIPTION FACTOR (ACR-2), PUTATIVE-RELATED-RELATED"/>
    <property type="match status" value="1"/>
</dbReference>
<evidence type="ECO:0000313" key="5">
    <source>
        <dbReference type="Proteomes" id="UP001303473"/>
    </source>
</evidence>
<feature type="compositionally biased region" description="Low complexity" evidence="2">
    <location>
        <begin position="512"/>
        <end position="534"/>
    </location>
</feature>
<feature type="compositionally biased region" description="Low complexity" evidence="2">
    <location>
        <begin position="64"/>
        <end position="77"/>
    </location>
</feature>
<dbReference type="SMART" id="SM00066">
    <property type="entry name" value="GAL4"/>
    <property type="match status" value="1"/>
</dbReference>
<reference evidence="5" key="1">
    <citation type="journal article" date="2023" name="Mol. Phylogenet. Evol.">
        <title>Genome-scale phylogeny and comparative genomics of the fungal order Sordariales.</title>
        <authorList>
            <person name="Hensen N."/>
            <person name="Bonometti L."/>
            <person name="Westerberg I."/>
            <person name="Brannstrom I.O."/>
            <person name="Guillou S."/>
            <person name="Cros-Aarteil S."/>
            <person name="Calhoun S."/>
            <person name="Haridas S."/>
            <person name="Kuo A."/>
            <person name="Mondo S."/>
            <person name="Pangilinan J."/>
            <person name="Riley R."/>
            <person name="LaButti K."/>
            <person name="Andreopoulos B."/>
            <person name="Lipzen A."/>
            <person name="Chen C."/>
            <person name="Yan M."/>
            <person name="Daum C."/>
            <person name="Ng V."/>
            <person name="Clum A."/>
            <person name="Steindorff A."/>
            <person name="Ohm R.A."/>
            <person name="Martin F."/>
            <person name="Silar P."/>
            <person name="Natvig D.O."/>
            <person name="Lalanne C."/>
            <person name="Gautier V."/>
            <person name="Ament-Velasquez S.L."/>
            <person name="Kruys A."/>
            <person name="Hutchinson M.I."/>
            <person name="Powell A.J."/>
            <person name="Barry K."/>
            <person name="Miller A.N."/>
            <person name="Grigoriev I.V."/>
            <person name="Debuchy R."/>
            <person name="Gladieux P."/>
            <person name="Hiltunen Thoren M."/>
            <person name="Johannesson H."/>
        </authorList>
    </citation>
    <scope>NUCLEOTIDE SEQUENCE [LARGE SCALE GENOMIC DNA]</scope>
    <source>
        <strain evidence="5">CBS 340.73</strain>
    </source>
</reference>
<comment type="caution">
    <text evidence="4">The sequence shown here is derived from an EMBL/GenBank/DDBJ whole genome shotgun (WGS) entry which is preliminary data.</text>
</comment>
<dbReference type="InterPro" id="IPR021858">
    <property type="entry name" value="Fun_TF"/>
</dbReference>
<dbReference type="SUPFAM" id="SSF57701">
    <property type="entry name" value="Zn2/Cys6 DNA-binding domain"/>
    <property type="match status" value="1"/>
</dbReference>
<feature type="region of interest" description="Disordered" evidence="2">
    <location>
        <begin position="705"/>
        <end position="747"/>
    </location>
</feature>
<dbReference type="EMBL" id="MU853956">
    <property type="protein sequence ID" value="KAK3934849.1"/>
    <property type="molecule type" value="Genomic_DNA"/>
</dbReference>
<dbReference type="GO" id="GO:0008270">
    <property type="term" value="F:zinc ion binding"/>
    <property type="evidence" value="ECO:0007669"/>
    <property type="project" value="InterPro"/>
</dbReference>
<dbReference type="InterPro" id="IPR036864">
    <property type="entry name" value="Zn2-C6_fun-type_DNA-bd_sf"/>
</dbReference>
<evidence type="ECO:0000259" key="3">
    <source>
        <dbReference type="PROSITE" id="PS50048"/>
    </source>
</evidence>
<dbReference type="InterPro" id="IPR001138">
    <property type="entry name" value="Zn2Cys6_DnaBD"/>
</dbReference>
<name>A0AAN6RZH2_9PEZI</name>
<feature type="region of interest" description="Disordered" evidence="2">
    <location>
        <begin position="1"/>
        <end position="172"/>
    </location>
</feature>
<feature type="compositionally biased region" description="Low complexity" evidence="2">
    <location>
        <begin position="565"/>
        <end position="575"/>
    </location>
</feature>
<dbReference type="AlphaFoldDB" id="A0AAN6RZH2"/>
<feature type="compositionally biased region" description="Basic and acidic residues" evidence="2">
    <location>
        <begin position="705"/>
        <end position="714"/>
    </location>
</feature>
<feature type="compositionally biased region" description="Basic and acidic residues" evidence="2">
    <location>
        <begin position="472"/>
        <end position="481"/>
    </location>
</feature>